<feature type="region of interest" description="Disordered" evidence="1">
    <location>
        <begin position="56"/>
        <end position="84"/>
    </location>
</feature>
<evidence type="ECO:0000313" key="3">
    <source>
        <dbReference type="Proteomes" id="UP000244110"/>
    </source>
</evidence>
<dbReference type="EMBL" id="QAOL01000008">
    <property type="protein sequence ID" value="PTQ86884.1"/>
    <property type="molecule type" value="Genomic_DNA"/>
</dbReference>
<protein>
    <submittedName>
        <fullName evidence="2">Uncharacterized protein</fullName>
    </submittedName>
</protein>
<dbReference type="Proteomes" id="UP000244110">
    <property type="component" value="Unassembled WGS sequence"/>
</dbReference>
<evidence type="ECO:0000313" key="2">
    <source>
        <dbReference type="EMBL" id="PTQ86884.1"/>
    </source>
</evidence>
<evidence type="ECO:0000256" key="1">
    <source>
        <dbReference type="SAM" id="MobiDB-lite"/>
    </source>
</evidence>
<reference evidence="2 3" key="1">
    <citation type="submission" date="2018-04" db="EMBL/GenBank/DDBJ databases">
        <title>Active sludge and wastewater microbial communities from Klosterneuburg, Austria.</title>
        <authorList>
            <person name="Wagner M."/>
        </authorList>
    </citation>
    <scope>NUCLEOTIDE SEQUENCE [LARGE SCALE GENOMIC DNA]</scope>
    <source>
        <strain evidence="2 3">Nm4</strain>
    </source>
</reference>
<sequence length="291" mass="33427">MAAKPKLTQEEWEAVRIAWESDPREGYSWLVKELNLPVSRPAIGKVAAREFWKKTKVTQESETINESAVEKPSKAKPHKAYNKKEPVKITKVTQNDSETISETMEKLSKKKEGKPSLFKEEYIDQVYKLCMLGATDKELADFFNIAESTLNLWKKEYPLFMESLTRGKTMADADMAVSLYKRGIGYSHPETHVSNYRGEITLTELTKHYPPETGAAFLWLKNRQPKKWKDKIVVKEEINLNIFPPAEELDAIYEKALAEAARREEVIRSRRERLGFVIDNDSGDIVDLGLD</sequence>
<accession>A0A2T5ISS3</accession>
<name>A0A2T5ISS3_9PROT</name>
<dbReference type="RefSeq" id="WP_181258559.1">
    <property type="nucleotide sequence ID" value="NZ_QAOL01000008.1"/>
</dbReference>
<gene>
    <name evidence="2" type="ORF">C8R28_100879</name>
</gene>
<proteinExistence type="predicted"/>
<organism evidence="2 3">
    <name type="scientific">Nitrosomonas ureae</name>
    <dbReference type="NCBI Taxonomy" id="44577"/>
    <lineage>
        <taxon>Bacteria</taxon>
        <taxon>Pseudomonadati</taxon>
        <taxon>Pseudomonadota</taxon>
        <taxon>Betaproteobacteria</taxon>
        <taxon>Nitrosomonadales</taxon>
        <taxon>Nitrosomonadaceae</taxon>
        <taxon>Nitrosomonas</taxon>
    </lineage>
</organism>
<dbReference type="AlphaFoldDB" id="A0A2T5ISS3"/>
<comment type="caution">
    <text evidence="2">The sequence shown here is derived from an EMBL/GenBank/DDBJ whole genome shotgun (WGS) entry which is preliminary data.</text>
</comment>